<dbReference type="InterPro" id="IPR026015">
    <property type="entry name" value="ATP_synth_OSCP/delta_N_sf"/>
</dbReference>
<dbReference type="AlphaFoldDB" id="A0A2A4JBF0"/>
<comment type="similarity">
    <text evidence="2">Belongs to the ATPase delta chain family.</text>
</comment>
<keyword evidence="3" id="KW-0813">Transport</keyword>
<keyword evidence="7" id="KW-0066">ATP synthesis</keyword>
<dbReference type="GO" id="GO:0016020">
    <property type="term" value="C:membrane"/>
    <property type="evidence" value="ECO:0007669"/>
    <property type="project" value="UniProtKB-SubCell"/>
</dbReference>
<organism evidence="9">
    <name type="scientific">Heliothis virescens</name>
    <name type="common">Tobacco budworm moth</name>
    <dbReference type="NCBI Taxonomy" id="7102"/>
    <lineage>
        <taxon>Eukaryota</taxon>
        <taxon>Metazoa</taxon>
        <taxon>Ecdysozoa</taxon>
        <taxon>Arthropoda</taxon>
        <taxon>Hexapoda</taxon>
        <taxon>Insecta</taxon>
        <taxon>Pterygota</taxon>
        <taxon>Neoptera</taxon>
        <taxon>Endopterygota</taxon>
        <taxon>Lepidoptera</taxon>
        <taxon>Glossata</taxon>
        <taxon>Ditrysia</taxon>
        <taxon>Noctuoidea</taxon>
        <taxon>Noctuidae</taxon>
        <taxon>Heliothinae</taxon>
        <taxon>Heliothis</taxon>
    </lineage>
</organism>
<evidence type="ECO:0000256" key="1">
    <source>
        <dbReference type="ARBA" id="ARBA00004370"/>
    </source>
</evidence>
<dbReference type="SUPFAM" id="SSF47928">
    <property type="entry name" value="N-terminal domain of the delta subunit of the F1F0-ATP synthase"/>
    <property type="match status" value="1"/>
</dbReference>
<evidence type="ECO:0000256" key="2">
    <source>
        <dbReference type="ARBA" id="ARBA00007046"/>
    </source>
</evidence>
<dbReference type="GO" id="GO:0046933">
    <property type="term" value="F:proton-transporting ATP synthase activity, rotational mechanism"/>
    <property type="evidence" value="ECO:0007669"/>
    <property type="project" value="InterPro"/>
</dbReference>
<dbReference type="STRING" id="7102.A0A2A4JBF0"/>
<comment type="caution">
    <text evidence="9">The sequence shown here is derived from an EMBL/GenBank/DDBJ whole genome shotgun (WGS) entry which is preliminary data.</text>
</comment>
<dbReference type="NCBIfam" id="TIGR01145">
    <property type="entry name" value="ATP_synt_delta"/>
    <property type="match status" value="1"/>
</dbReference>
<protein>
    <recommendedName>
        <fullName evidence="8">Oligomycin sensitivity conferral protein</fullName>
    </recommendedName>
</protein>
<evidence type="ECO:0000256" key="5">
    <source>
        <dbReference type="ARBA" id="ARBA00023065"/>
    </source>
</evidence>
<dbReference type="EMBL" id="NWSH01002273">
    <property type="protein sequence ID" value="PCG68723.1"/>
    <property type="molecule type" value="Genomic_DNA"/>
</dbReference>
<dbReference type="InterPro" id="IPR000711">
    <property type="entry name" value="ATPase_OSCP/dsu"/>
</dbReference>
<dbReference type="Gene3D" id="1.10.520.20">
    <property type="entry name" value="N-terminal domain of the delta subunit of the F1F0-ATP synthase"/>
    <property type="match status" value="1"/>
</dbReference>
<comment type="subcellular location">
    <subcellularLocation>
        <location evidence="1">Membrane</location>
    </subcellularLocation>
</comment>
<evidence type="ECO:0000256" key="7">
    <source>
        <dbReference type="ARBA" id="ARBA00023310"/>
    </source>
</evidence>
<gene>
    <name evidence="9" type="ORF">B5V51_4936</name>
</gene>
<dbReference type="PRINTS" id="PR00125">
    <property type="entry name" value="ATPASEDELTA"/>
</dbReference>
<sequence>MFRMFVRALATAPRSKKTPIPVFGLEGRYVTALYSAASQKDELDHVEKGLRELQKVLTKPKVVDFIETSLIPRAVKAKLLISIGKEAGLPATATNFLGLVAENGRLKHLRRMINMFHVVMVAHRNEALCEVITADPLDDATRKAISDVLKKFVKPGKNIQLKEIVTPDAIGGVVIGFEDQHIDMTIATRLNKYRELIKQIA</sequence>
<dbReference type="Pfam" id="PF00213">
    <property type="entry name" value="OSCP"/>
    <property type="match status" value="1"/>
</dbReference>
<evidence type="ECO:0000256" key="6">
    <source>
        <dbReference type="ARBA" id="ARBA00023136"/>
    </source>
</evidence>
<reference evidence="9" key="1">
    <citation type="submission" date="2017-09" db="EMBL/GenBank/DDBJ databases">
        <title>Contemporary evolution of a Lepidopteran species, Heliothis virescens, in response to modern agricultural practices.</title>
        <authorList>
            <person name="Fritz M.L."/>
            <person name="Deyonke A.M."/>
            <person name="Papanicolaou A."/>
            <person name="Micinski S."/>
            <person name="Westbrook J."/>
            <person name="Gould F."/>
        </authorList>
    </citation>
    <scope>NUCLEOTIDE SEQUENCE [LARGE SCALE GENOMIC DNA]</scope>
    <source>
        <strain evidence="9">HvINT-</strain>
        <tissue evidence="9">Whole body</tissue>
    </source>
</reference>
<dbReference type="PANTHER" id="PTHR11910">
    <property type="entry name" value="ATP SYNTHASE DELTA CHAIN"/>
    <property type="match status" value="1"/>
</dbReference>
<dbReference type="HAMAP" id="MF_01416">
    <property type="entry name" value="ATP_synth_delta_bact"/>
    <property type="match status" value="1"/>
</dbReference>
<keyword evidence="4" id="KW-0375">Hydrogen ion transport</keyword>
<keyword evidence="5" id="KW-0406">Ion transport</keyword>
<evidence type="ECO:0000256" key="3">
    <source>
        <dbReference type="ARBA" id="ARBA00022448"/>
    </source>
</evidence>
<name>A0A2A4JBF0_HELVI</name>
<proteinExistence type="inferred from homology"/>
<keyword evidence="6" id="KW-0472">Membrane</keyword>
<evidence type="ECO:0000256" key="8">
    <source>
        <dbReference type="ARBA" id="ARBA00033369"/>
    </source>
</evidence>
<evidence type="ECO:0000313" key="9">
    <source>
        <dbReference type="EMBL" id="PCG68723.1"/>
    </source>
</evidence>
<evidence type="ECO:0000256" key="4">
    <source>
        <dbReference type="ARBA" id="ARBA00022781"/>
    </source>
</evidence>
<accession>A0A2A4JBF0</accession>